<dbReference type="Gene3D" id="2.60.120.380">
    <property type="match status" value="1"/>
</dbReference>
<keyword evidence="3 8" id="KW-0378">Hydrolase</keyword>
<evidence type="ECO:0000256" key="4">
    <source>
        <dbReference type="ARBA" id="ARBA00058905"/>
    </source>
</evidence>
<dbReference type="InterPro" id="IPR036962">
    <property type="entry name" value="Glyco_hydro_3_N_sf"/>
</dbReference>
<gene>
    <name evidence="8" type="ORF">Rhe02_90520</name>
</gene>
<dbReference type="EMBL" id="BONY01000114">
    <property type="protein sequence ID" value="GIH10985.1"/>
    <property type="molecule type" value="Genomic_DNA"/>
</dbReference>
<organism evidence="8 9">
    <name type="scientific">Rhizocola hellebori</name>
    <dbReference type="NCBI Taxonomy" id="1392758"/>
    <lineage>
        <taxon>Bacteria</taxon>
        <taxon>Bacillati</taxon>
        <taxon>Actinomycetota</taxon>
        <taxon>Actinomycetes</taxon>
        <taxon>Micromonosporales</taxon>
        <taxon>Micromonosporaceae</taxon>
        <taxon>Rhizocola</taxon>
    </lineage>
</organism>
<dbReference type="PRINTS" id="PR00133">
    <property type="entry name" value="GLHYDRLASE3"/>
</dbReference>
<dbReference type="Pfam" id="PF00933">
    <property type="entry name" value="Glyco_hydro_3"/>
    <property type="match status" value="1"/>
</dbReference>
<proteinExistence type="inferred from homology"/>
<feature type="domain" description="Cellulose binding type IV" evidence="6">
    <location>
        <begin position="774"/>
        <end position="897"/>
    </location>
</feature>
<dbReference type="Proteomes" id="UP000612899">
    <property type="component" value="Unassembled WGS sequence"/>
</dbReference>
<dbReference type="Pfam" id="PF01915">
    <property type="entry name" value="Glyco_hydro_3_C"/>
    <property type="match status" value="1"/>
</dbReference>
<dbReference type="FunFam" id="2.60.40.10:FF:000495">
    <property type="entry name" value="Periplasmic beta-glucosidase"/>
    <property type="match status" value="1"/>
</dbReference>
<dbReference type="AlphaFoldDB" id="A0A8J3QJP8"/>
<dbReference type="InterPro" id="IPR017853">
    <property type="entry name" value="GH"/>
</dbReference>
<reference evidence="8" key="1">
    <citation type="submission" date="2021-01" db="EMBL/GenBank/DDBJ databases">
        <title>Whole genome shotgun sequence of Rhizocola hellebori NBRC 109834.</title>
        <authorList>
            <person name="Komaki H."/>
            <person name="Tamura T."/>
        </authorList>
    </citation>
    <scope>NUCLEOTIDE SEQUENCE</scope>
    <source>
        <strain evidence="8">NBRC 109834</strain>
    </source>
</reference>
<dbReference type="RefSeq" id="WP_203914706.1">
    <property type="nucleotide sequence ID" value="NZ_BONY01000114.1"/>
</dbReference>
<dbReference type="Gene3D" id="2.60.40.10">
    <property type="entry name" value="Immunoglobulins"/>
    <property type="match status" value="1"/>
</dbReference>
<sequence length="898" mass="97489">MRFRDPHLPLPERVADLLGRLTVAEKIALLHQHQAPIERLGVGAFRTGTEALHGLAWLGEATVFPQAVGLGATWDLDLVQRVGDAVGDEVRASHHKDPTRAGLNVWAPVVNPLRDPRWGRNEEGYSEDSWLTGLLGKAYAQGLRGDHPRYLKTAPTLKHFLGYNNETDRCTSSSNLGPRVLHEYELPAYRPAIASGAAVAVMASYNLVNGRPAHVTPHLNDALRSWTDDEVFVVSDAYAPSNLADPRLQAYFPDHAASHAASLKAGVDSFTDQGEDTQPTLDRLHEALQRGLISEADIDRAASRALALRIRLGEFDPAQANPYTQLGPDTINCPAHQALSRETAQRSIVLLKREGDLLPLDPAQAGRIAVIGQLGDQLMADWYSGTFAYRSTILNGLSERVSAEVTFTEGVDRIRLHLPGGPCDVDVFDWGNDVLALRSTHTGGYLSLHDGVLSFDSPGPHGWEVHETFRLIPQTDGTHALHHELTKTVVALCQIEVLHLGTEKAAEAATAADTVILALGNHPLVNGRETEDRQDLALPRAQQRLLQAVYEANQRTVLVVTSSYPYAIGWADEHLPAIIWSSHGGQEYGRALADVLFGDAEPAGRLPQTWYSSHSELPDLLDYDIITNDATYLYHRGTPLYPFGHGLTWAEFDYRNLTLSQSTADATTRVSVSVEVTNTGTRPVTEVVQLYTHQQRSRVKQPLRQLRGFTRVALDPGQTRAVTIDLDVADLAFWDVTSGRFVVEAARHKVMVGRSATDIRACTTLLVEGERLGPRRVTGALAAVDHDEGFGIALTDASPESGDAVMATENGAWICFGTTDLTGFSTVTVTASGSAGWITLRAGDPVDGEVLASLAVAGNPRYQYRAVSAPLTGAPLDRLYLVCDTPGIVVLAIGFGTS</sequence>
<dbReference type="GO" id="GO:0009044">
    <property type="term" value="F:xylan 1,4-beta-xylosidase activity"/>
    <property type="evidence" value="ECO:0007669"/>
    <property type="project" value="InterPro"/>
</dbReference>
<dbReference type="SMART" id="SM00606">
    <property type="entry name" value="CBD_IV"/>
    <property type="match status" value="1"/>
</dbReference>
<keyword evidence="9" id="KW-1185">Reference proteome</keyword>
<evidence type="ECO:0000256" key="3">
    <source>
        <dbReference type="ARBA" id="ARBA00022801"/>
    </source>
</evidence>
<dbReference type="InterPro" id="IPR006584">
    <property type="entry name" value="Cellulose-bd_IV"/>
</dbReference>
<dbReference type="InterPro" id="IPR044993">
    <property type="entry name" value="BXL"/>
</dbReference>
<evidence type="ECO:0000256" key="1">
    <source>
        <dbReference type="ARBA" id="ARBA00005336"/>
    </source>
</evidence>
<dbReference type="GO" id="GO:0031222">
    <property type="term" value="P:arabinan catabolic process"/>
    <property type="evidence" value="ECO:0007669"/>
    <property type="project" value="TreeGrafter"/>
</dbReference>
<evidence type="ECO:0000256" key="5">
    <source>
        <dbReference type="ARBA" id="ARBA00074219"/>
    </source>
</evidence>
<name>A0A8J3QJP8_9ACTN</name>
<dbReference type="InterPro" id="IPR013783">
    <property type="entry name" value="Ig-like_fold"/>
</dbReference>
<accession>A0A8J3QJP8</accession>
<evidence type="ECO:0000256" key="2">
    <source>
        <dbReference type="ARBA" id="ARBA00022729"/>
    </source>
</evidence>
<evidence type="ECO:0000259" key="7">
    <source>
        <dbReference type="SMART" id="SM01217"/>
    </source>
</evidence>
<dbReference type="GO" id="GO:0045493">
    <property type="term" value="P:xylan catabolic process"/>
    <property type="evidence" value="ECO:0007669"/>
    <property type="project" value="InterPro"/>
</dbReference>
<evidence type="ECO:0000259" key="6">
    <source>
        <dbReference type="SMART" id="SM00606"/>
    </source>
</evidence>
<dbReference type="PANTHER" id="PTHR42721:SF3">
    <property type="entry name" value="BETA-D-XYLOSIDASE 5-RELATED"/>
    <property type="match status" value="1"/>
</dbReference>
<dbReference type="Gene3D" id="2.60.120.260">
    <property type="entry name" value="Galactose-binding domain-like"/>
    <property type="match status" value="1"/>
</dbReference>
<dbReference type="InterPro" id="IPR002772">
    <property type="entry name" value="Glyco_hydro_3_C"/>
</dbReference>
<dbReference type="Pfam" id="PF14310">
    <property type="entry name" value="Fn3-like"/>
    <property type="match status" value="1"/>
</dbReference>
<dbReference type="SUPFAM" id="SSF52279">
    <property type="entry name" value="Beta-D-glucan exohydrolase, C-terminal domain"/>
    <property type="match status" value="1"/>
</dbReference>
<dbReference type="CDD" id="cd04084">
    <property type="entry name" value="CBM6_xylanase-like"/>
    <property type="match status" value="1"/>
</dbReference>
<comment type="similarity">
    <text evidence="1">Belongs to the glycosyl hydrolase 3 family.</text>
</comment>
<dbReference type="Gene3D" id="3.20.20.300">
    <property type="entry name" value="Glycoside hydrolase, family 3, N-terminal domain"/>
    <property type="match status" value="1"/>
</dbReference>
<comment type="caution">
    <text evidence="8">The sequence shown here is derived from an EMBL/GenBank/DDBJ whole genome shotgun (WGS) entry which is preliminary data.</text>
</comment>
<dbReference type="Gene3D" id="3.40.50.1700">
    <property type="entry name" value="Glycoside hydrolase family 3 C-terminal domain"/>
    <property type="match status" value="1"/>
</dbReference>
<dbReference type="SUPFAM" id="SSF51445">
    <property type="entry name" value="(Trans)glycosidases"/>
    <property type="match status" value="1"/>
</dbReference>
<dbReference type="GO" id="GO:0030246">
    <property type="term" value="F:carbohydrate binding"/>
    <property type="evidence" value="ECO:0007669"/>
    <property type="project" value="InterPro"/>
</dbReference>
<dbReference type="InterPro" id="IPR036881">
    <property type="entry name" value="Glyco_hydro_3_C_sf"/>
</dbReference>
<protein>
    <recommendedName>
        <fullName evidence="5">Exo-alpha-(1-&gt;6)-L-arabinopyranosidase</fullName>
    </recommendedName>
</protein>
<feature type="domain" description="Fibronectin type III-like" evidence="7">
    <location>
        <begin position="686"/>
        <end position="756"/>
    </location>
</feature>
<evidence type="ECO:0000313" key="9">
    <source>
        <dbReference type="Proteomes" id="UP000612899"/>
    </source>
</evidence>
<keyword evidence="2" id="KW-0732">Signal</keyword>
<dbReference type="GO" id="GO:0008422">
    <property type="term" value="F:beta-glucosidase activity"/>
    <property type="evidence" value="ECO:0007669"/>
    <property type="project" value="UniProtKB-ARBA"/>
</dbReference>
<dbReference type="GO" id="GO:0046556">
    <property type="term" value="F:alpha-L-arabinofuranosidase activity"/>
    <property type="evidence" value="ECO:0007669"/>
    <property type="project" value="TreeGrafter"/>
</dbReference>
<dbReference type="InterPro" id="IPR026891">
    <property type="entry name" value="Fn3-like"/>
</dbReference>
<evidence type="ECO:0000313" key="8">
    <source>
        <dbReference type="EMBL" id="GIH10985.1"/>
    </source>
</evidence>
<comment type="function">
    <text evidence="4">Catalyzes the hydrolysis of a non-reducing terminal alpha-L-arabinopyranosidic linkage in ginsenoside Rb2 (alpha-L-arabinopyranosyl-(1-&gt;6)-alpha-D-glucopyranosyl) to release alpha-D-glucopyranosyl (Rd). It is not able to hydrolyze alpha-L-arabinofuranosyl-(1-&gt;6)-alpha-D-glucopyranosyl (Rc).</text>
</comment>
<dbReference type="SMART" id="SM01217">
    <property type="entry name" value="Fn3_like"/>
    <property type="match status" value="1"/>
</dbReference>
<dbReference type="InterPro" id="IPR001764">
    <property type="entry name" value="Glyco_hydro_3_N"/>
</dbReference>
<dbReference type="PANTHER" id="PTHR42721">
    <property type="entry name" value="SUGAR HYDROLASE-RELATED"/>
    <property type="match status" value="1"/>
</dbReference>